<dbReference type="FunFam" id="3.40.50.12650:FF:000001">
    <property type="entry name" value="DNA cross-link repair 1A"/>
    <property type="match status" value="1"/>
</dbReference>
<protein>
    <recommendedName>
        <fullName evidence="7">DNA repair metallo-beta-lactamase domain-containing protein</fullName>
    </recommendedName>
</protein>
<dbReference type="GO" id="GO:0036297">
    <property type="term" value="P:interstrand cross-link repair"/>
    <property type="evidence" value="ECO:0007669"/>
    <property type="project" value="TreeGrafter"/>
</dbReference>
<dbReference type="PANTHER" id="PTHR23240:SF35">
    <property type="entry name" value="DNA REPAIR METALLO-BETA-LACTAMASE FAMILY PROTEIN-RELATED"/>
    <property type="match status" value="1"/>
</dbReference>
<evidence type="ECO:0000256" key="3">
    <source>
        <dbReference type="ARBA" id="ARBA00022763"/>
    </source>
</evidence>
<comment type="subcellular location">
    <subcellularLocation>
        <location evidence="1">Nucleus</location>
    </subcellularLocation>
</comment>
<feature type="compositionally biased region" description="Pro residues" evidence="6">
    <location>
        <begin position="64"/>
        <end position="73"/>
    </location>
</feature>
<evidence type="ECO:0000256" key="1">
    <source>
        <dbReference type="ARBA" id="ARBA00004123"/>
    </source>
</evidence>
<dbReference type="Gene3D" id="3.40.50.12650">
    <property type="match status" value="1"/>
</dbReference>
<evidence type="ECO:0000256" key="4">
    <source>
        <dbReference type="ARBA" id="ARBA00023204"/>
    </source>
</evidence>
<keyword evidence="5" id="KW-0539">Nucleus</keyword>
<dbReference type="EMBL" id="BLQM01000014">
    <property type="protein sequence ID" value="GMH50308.1"/>
    <property type="molecule type" value="Genomic_DNA"/>
</dbReference>
<dbReference type="GO" id="GO:0005634">
    <property type="term" value="C:nucleus"/>
    <property type="evidence" value="ECO:0007669"/>
    <property type="project" value="UniProtKB-SubCell"/>
</dbReference>
<dbReference type="SUPFAM" id="SSF56281">
    <property type="entry name" value="Metallo-hydrolase/oxidoreductase"/>
    <property type="match status" value="1"/>
</dbReference>
<evidence type="ECO:0000313" key="9">
    <source>
        <dbReference type="Proteomes" id="UP001162640"/>
    </source>
</evidence>
<dbReference type="InterPro" id="IPR011084">
    <property type="entry name" value="DRMBL"/>
</dbReference>
<comment type="caution">
    <text evidence="8">The sequence shown here is derived from an EMBL/GenBank/DDBJ whole genome shotgun (WGS) entry which is preliminary data.</text>
</comment>
<dbReference type="Pfam" id="PF07522">
    <property type="entry name" value="DRMBL"/>
    <property type="match status" value="1"/>
</dbReference>
<dbReference type="GO" id="GO:0006303">
    <property type="term" value="P:double-strand break repair via nonhomologous end joining"/>
    <property type="evidence" value="ECO:0007669"/>
    <property type="project" value="TreeGrafter"/>
</dbReference>
<reference evidence="9" key="1">
    <citation type="journal article" date="2023" name="Commun. Biol.">
        <title>Genome analysis of Parmales, the sister group of diatoms, reveals the evolutionary specialization of diatoms from phago-mixotrophs to photoautotrophs.</title>
        <authorList>
            <person name="Ban H."/>
            <person name="Sato S."/>
            <person name="Yoshikawa S."/>
            <person name="Yamada K."/>
            <person name="Nakamura Y."/>
            <person name="Ichinomiya M."/>
            <person name="Sato N."/>
            <person name="Blanc-Mathieu R."/>
            <person name="Endo H."/>
            <person name="Kuwata A."/>
            <person name="Ogata H."/>
        </authorList>
    </citation>
    <scope>NUCLEOTIDE SEQUENCE [LARGE SCALE GENOMIC DNA]</scope>
</reference>
<accession>A0A9W7DTM3</accession>
<dbReference type="GO" id="GO:0035312">
    <property type="term" value="F:5'-3' DNA exonuclease activity"/>
    <property type="evidence" value="ECO:0007669"/>
    <property type="project" value="TreeGrafter"/>
</dbReference>
<dbReference type="AlphaFoldDB" id="A0A9W7DTM3"/>
<keyword evidence="4" id="KW-0234">DNA repair</keyword>
<dbReference type="PANTHER" id="PTHR23240">
    <property type="entry name" value="DNA CROSS-LINK REPAIR PROTEIN PSO2/SNM1-RELATED"/>
    <property type="match status" value="1"/>
</dbReference>
<evidence type="ECO:0000259" key="7">
    <source>
        <dbReference type="Pfam" id="PF07522"/>
    </source>
</evidence>
<dbReference type="InterPro" id="IPR036866">
    <property type="entry name" value="RibonucZ/Hydroxyglut_hydro"/>
</dbReference>
<dbReference type="GO" id="GO:0003684">
    <property type="term" value="F:damaged DNA binding"/>
    <property type="evidence" value="ECO:0007669"/>
    <property type="project" value="TreeGrafter"/>
</dbReference>
<comment type="similarity">
    <text evidence="2">Belongs to the DNA repair metallo-beta-lactamase (DRMBL) family.</text>
</comment>
<evidence type="ECO:0000256" key="2">
    <source>
        <dbReference type="ARBA" id="ARBA00010304"/>
    </source>
</evidence>
<feature type="domain" description="DNA repair metallo-beta-lactamase" evidence="7">
    <location>
        <begin position="386"/>
        <end position="510"/>
    </location>
</feature>
<evidence type="ECO:0000313" key="8">
    <source>
        <dbReference type="EMBL" id="GMH50308.1"/>
    </source>
</evidence>
<dbReference type="Proteomes" id="UP001162640">
    <property type="component" value="Unassembled WGS sequence"/>
</dbReference>
<proteinExistence type="inferred from homology"/>
<evidence type="ECO:0000256" key="5">
    <source>
        <dbReference type="ARBA" id="ARBA00023242"/>
    </source>
</evidence>
<dbReference type="Gene3D" id="3.60.15.10">
    <property type="entry name" value="Ribonuclease Z/Hydroxyacylglutathione hydrolase-like"/>
    <property type="match status" value="1"/>
</dbReference>
<dbReference type="CDD" id="cd16273">
    <property type="entry name" value="SNM1A-1C-like_MBL-fold"/>
    <property type="match status" value="1"/>
</dbReference>
<keyword evidence="3" id="KW-0227">DNA damage</keyword>
<organism evidence="8 9">
    <name type="scientific">Triparma laevis f. inornata</name>
    <dbReference type="NCBI Taxonomy" id="1714386"/>
    <lineage>
        <taxon>Eukaryota</taxon>
        <taxon>Sar</taxon>
        <taxon>Stramenopiles</taxon>
        <taxon>Ochrophyta</taxon>
        <taxon>Bolidophyceae</taxon>
        <taxon>Parmales</taxon>
        <taxon>Triparmaceae</taxon>
        <taxon>Triparma</taxon>
    </lineage>
</organism>
<evidence type="ECO:0000256" key="6">
    <source>
        <dbReference type="SAM" id="MobiDB-lite"/>
    </source>
</evidence>
<feature type="region of interest" description="Disordered" evidence="6">
    <location>
        <begin position="56"/>
        <end position="103"/>
    </location>
</feature>
<name>A0A9W7DTM3_9STRA</name>
<gene>
    <name evidence="8" type="ORF">TL16_g00740</name>
</gene>
<feature type="compositionally biased region" description="Low complexity" evidence="6">
    <location>
        <begin position="74"/>
        <end position="87"/>
    </location>
</feature>
<sequence length="536" mass="60391">MELSSPSYCCFICGLPLPFKKTNNATQLQSSLPPIQFRVDHIKRCGKEFGVKISDFNIPDDSSPSPPPNPNPQPTSTSTSKTTSNKKSINDVLMAPPKPPPKRNLNSVLLAGAALAKSAPKKNTSGNPKRYKKSIWSTTASHNNIPTPPKYKILPQTSILIDGFKYVHPNTSSTYFLTHFHFDHYGGITSNWSAGTIYCSSITSKLLQQQLNVDAKYIQELPMNEAYTIISKDCKGMDVTVTLTDANHCPGAVIFFFTLKKPTRPKAIKRILHVGDFRWNTPLFLKNSLYIKIKTKPVGWLNELFLDTTYCDEKYCFPEQGEAVKATIECVENEDIKNLSTLFLFGAYTIGKEKVFLEVAKKFKKKIYVDSQRYKILSTFIKSDEFEKIFTRNQNETNMWVVSLGNIVNKGMKEILESANKSKKTLSNPYYRVVGFRPSGWSFNPPKKNTSNKKQTLLNPIKRSIPDIVSHRVSGSISIYGIPYSEHSSFSELVDCLLCLRPVKITPTVGAGRSEEQVDLLLTACRVEAERRMYEE</sequence>